<evidence type="ECO:0000256" key="26">
    <source>
        <dbReference type="SAM" id="MobiDB-lite"/>
    </source>
</evidence>
<dbReference type="GO" id="GO:0005525">
    <property type="term" value="F:GTP binding"/>
    <property type="evidence" value="ECO:0007669"/>
    <property type="project" value="UniProtKB-KW"/>
</dbReference>
<dbReference type="GO" id="GO:0006914">
    <property type="term" value="P:autophagy"/>
    <property type="evidence" value="ECO:0007669"/>
    <property type="project" value="UniProtKB-KW"/>
</dbReference>
<evidence type="ECO:0000256" key="24">
    <source>
        <dbReference type="ARBA" id="ARBA00047660"/>
    </source>
</evidence>
<evidence type="ECO:0000256" key="14">
    <source>
        <dbReference type="ARBA" id="ARBA00022842"/>
    </source>
</evidence>
<dbReference type="PANTHER" id="PTHR47980">
    <property type="entry name" value="LD44762P"/>
    <property type="match status" value="1"/>
</dbReference>
<dbReference type="GO" id="GO:0005776">
    <property type="term" value="C:autophagosome"/>
    <property type="evidence" value="ECO:0007669"/>
    <property type="project" value="UniProtKB-SubCell"/>
</dbReference>
<keyword evidence="18" id="KW-0342">GTP-binding</keyword>
<dbReference type="SMART" id="SM00173">
    <property type="entry name" value="RAS"/>
    <property type="match status" value="1"/>
</dbReference>
<evidence type="ECO:0000256" key="13">
    <source>
        <dbReference type="ARBA" id="ARBA00022801"/>
    </source>
</evidence>
<evidence type="ECO:0000256" key="3">
    <source>
        <dbReference type="ARBA" id="ARBA00004394"/>
    </source>
</evidence>
<dbReference type="InterPro" id="IPR027417">
    <property type="entry name" value="P-loop_NTPase"/>
</dbReference>
<keyword evidence="17" id="KW-0333">Golgi apparatus</keyword>
<keyword evidence="20" id="KW-0458">Lysosome</keyword>
<dbReference type="SMART" id="SM00174">
    <property type="entry name" value="RHO"/>
    <property type="match status" value="1"/>
</dbReference>
<keyword evidence="15" id="KW-0653">Protein transport</keyword>
<dbReference type="EC" id="3.6.5.2" evidence="7"/>
<evidence type="ECO:0000256" key="7">
    <source>
        <dbReference type="ARBA" id="ARBA00011984"/>
    </source>
</evidence>
<evidence type="ECO:0000313" key="27">
    <source>
        <dbReference type="EMBL" id="CAB3265356.1"/>
    </source>
</evidence>
<comment type="catalytic activity">
    <reaction evidence="24">
        <text>GTP + H2O = GDP + phosphate + H(+)</text>
        <dbReference type="Rhea" id="RHEA:19669"/>
        <dbReference type="ChEBI" id="CHEBI:15377"/>
        <dbReference type="ChEBI" id="CHEBI:15378"/>
        <dbReference type="ChEBI" id="CHEBI:37565"/>
        <dbReference type="ChEBI" id="CHEBI:43474"/>
        <dbReference type="ChEBI" id="CHEBI:58189"/>
        <dbReference type="EC" id="3.6.5.2"/>
    </reaction>
    <physiologicalReaction direction="left-to-right" evidence="24">
        <dbReference type="Rhea" id="RHEA:19670"/>
    </physiologicalReaction>
</comment>
<evidence type="ECO:0000256" key="18">
    <source>
        <dbReference type="ARBA" id="ARBA00023134"/>
    </source>
</evidence>
<comment type="subcellular location">
    <subcellularLocation>
        <location evidence="4">Cytoplasmic vesicle</location>
        <location evidence="4">Autophagosome</location>
    </subcellularLocation>
    <subcellularLocation>
        <location evidence="3">Golgi apparatus membrane</location>
    </subcellularLocation>
    <subcellularLocation>
        <location evidence="2">Lysosome membrane</location>
        <topology evidence="2">Lipid-anchor</topology>
        <orientation evidence="2">Cytoplasmic side</orientation>
    </subcellularLocation>
    <subcellularLocation>
        <location evidence="5">Recycling endosome membrane</location>
        <topology evidence="5">Lipid-anchor</topology>
        <orientation evidence="5">Cytoplasmic side</orientation>
    </subcellularLocation>
</comment>
<dbReference type="GO" id="GO:0046872">
    <property type="term" value="F:metal ion binding"/>
    <property type="evidence" value="ECO:0007669"/>
    <property type="project" value="UniProtKB-KW"/>
</dbReference>
<dbReference type="NCBIfam" id="TIGR00231">
    <property type="entry name" value="small_GTP"/>
    <property type="match status" value="1"/>
</dbReference>
<dbReference type="PROSITE" id="PS51419">
    <property type="entry name" value="RAB"/>
    <property type="match status" value="1"/>
</dbReference>
<evidence type="ECO:0000256" key="20">
    <source>
        <dbReference type="ARBA" id="ARBA00023228"/>
    </source>
</evidence>
<evidence type="ECO:0000256" key="11">
    <source>
        <dbReference type="ARBA" id="ARBA00022741"/>
    </source>
</evidence>
<dbReference type="SMART" id="SM00175">
    <property type="entry name" value="RAB"/>
    <property type="match status" value="1"/>
</dbReference>
<evidence type="ECO:0000256" key="25">
    <source>
        <dbReference type="ARBA" id="ARBA00067813"/>
    </source>
</evidence>
<evidence type="ECO:0000256" key="1">
    <source>
        <dbReference type="ARBA" id="ARBA00001946"/>
    </source>
</evidence>
<keyword evidence="13" id="KW-0378">Hydrolase</keyword>
<evidence type="ECO:0000256" key="23">
    <source>
        <dbReference type="ARBA" id="ARBA00023329"/>
    </source>
</evidence>
<feature type="compositionally biased region" description="Basic and acidic residues" evidence="26">
    <location>
        <begin position="1"/>
        <end position="16"/>
    </location>
</feature>
<keyword evidence="19" id="KW-0472">Membrane</keyword>
<reference evidence="27" key="1">
    <citation type="submission" date="2020-04" db="EMBL/GenBank/DDBJ databases">
        <authorList>
            <person name="Neveu A P."/>
        </authorList>
    </citation>
    <scope>NUCLEOTIDE SEQUENCE</scope>
    <source>
        <tissue evidence="27">Whole embryo</tissue>
    </source>
</reference>
<evidence type="ECO:0000256" key="21">
    <source>
        <dbReference type="ARBA" id="ARBA00023288"/>
    </source>
</evidence>
<name>A0A6F9DQV6_9ASCI</name>
<evidence type="ECO:0000256" key="5">
    <source>
        <dbReference type="ARBA" id="ARBA00004523"/>
    </source>
</evidence>
<evidence type="ECO:0000256" key="16">
    <source>
        <dbReference type="ARBA" id="ARBA00023006"/>
    </source>
</evidence>
<feature type="region of interest" description="Disordered" evidence="26">
    <location>
        <begin position="1"/>
        <end position="28"/>
    </location>
</feature>
<dbReference type="AlphaFoldDB" id="A0A6F9DQV6"/>
<accession>A0A6F9DQV6</accession>
<dbReference type="SMART" id="SM00176">
    <property type="entry name" value="RAN"/>
    <property type="match status" value="1"/>
</dbReference>
<dbReference type="FunFam" id="3.40.50.300:FF:000568">
    <property type="entry name" value="Putative Ras-related protein Rab-12"/>
    <property type="match status" value="1"/>
</dbReference>
<evidence type="ECO:0000256" key="12">
    <source>
        <dbReference type="ARBA" id="ARBA00022753"/>
    </source>
</evidence>
<evidence type="ECO:0000256" key="6">
    <source>
        <dbReference type="ARBA" id="ARBA00006270"/>
    </source>
</evidence>
<dbReference type="GO" id="GO:0005765">
    <property type="term" value="C:lysosomal membrane"/>
    <property type="evidence" value="ECO:0007669"/>
    <property type="project" value="UniProtKB-SubCell"/>
</dbReference>
<dbReference type="GO" id="GO:0000139">
    <property type="term" value="C:Golgi membrane"/>
    <property type="evidence" value="ECO:0007669"/>
    <property type="project" value="UniProtKB-SubCell"/>
</dbReference>
<dbReference type="EMBL" id="LR789494">
    <property type="protein sequence ID" value="CAB3265356.1"/>
    <property type="molecule type" value="mRNA"/>
</dbReference>
<dbReference type="PRINTS" id="PR00449">
    <property type="entry name" value="RASTRNSFRMNG"/>
</dbReference>
<comment type="similarity">
    <text evidence="6">Belongs to the small GTPase superfamily. Rab family.</text>
</comment>
<dbReference type="Pfam" id="PF00071">
    <property type="entry name" value="Ras"/>
    <property type="match status" value="1"/>
</dbReference>
<gene>
    <name evidence="27" type="primary">Rab12</name>
</gene>
<evidence type="ECO:0000256" key="22">
    <source>
        <dbReference type="ARBA" id="ARBA00023289"/>
    </source>
</evidence>
<keyword evidence="16" id="KW-0072">Autophagy</keyword>
<evidence type="ECO:0000256" key="10">
    <source>
        <dbReference type="ARBA" id="ARBA00022723"/>
    </source>
</evidence>
<evidence type="ECO:0000256" key="4">
    <source>
        <dbReference type="ARBA" id="ARBA00004419"/>
    </source>
</evidence>
<dbReference type="CDD" id="cd00154">
    <property type="entry name" value="Rab"/>
    <property type="match status" value="1"/>
</dbReference>
<evidence type="ECO:0000256" key="17">
    <source>
        <dbReference type="ARBA" id="ARBA00023034"/>
    </source>
</evidence>
<dbReference type="SUPFAM" id="SSF52540">
    <property type="entry name" value="P-loop containing nucleoside triphosphate hydrolases"/>
    <property type="match status" value="1"/>
</dbReference>
<evidence type="ECO:0000256" key="19">
    <source>
        <dbReference type="ARBA" id="ARBA00023136"/>
    </source>
</evidence>
<evidence type="ECO:0000256" key="9">
    <source>
        <dbReference type="ARBA" id="ARBA00022553"/>
    </source>
</evidence>
<dbReference type="GO" id="GO:0055038">
    <property type="term" value="C:recycling endosome membrane"/>
    <property type="evidence" value="ECO:0007669"/>
    <property type="project" value="UniProtKB-SubCell"/>
</dbReference>
<evidence type="ECO:0000256" key="2">
    <source>
        <dbReference type="ARBA" id="ARBA00004122"/>
    </source>
</evidence>
<dbReference type="GO" id="GO:0003925">
    <property type="term" value="F:G protein activity"/>
    <property type="evidence" value="ECO:0007669"/>
    <property type="project" value="UniProtKB-EC"/>
</dbReference>
<keyword evidence="23" id="KW-0968">Cytoplasmic vesicle</keyword>
<dbReference type="InterPro" id="IPR001806">
    <property type="entry name" value="Small_GTPase"/>
</dbReference>
<keyword evidence="10" id="KW-0479">Metal-binding</keyword>
<keyword evidence="8" id="KW-0813">Transport</keyword>
<keyword evidence="22" id="KW-0636">Prenylation</keyword>
<keyword evidence="9" id="KW-0597">Phosphoprotein</keyword>
<dbReference type="PROSITE" id="PS51420">
    <property type="entry name" value="RHO"/>
    <property type="match status" value="1"/>
</dbReference>
<sequence length="276" mass="32195">MRRSSPEKVKVRNGDVRRRRKSAESTDITDFDEQKRRFNEIQDMKMRKSISEHYITKDSSGNATSSPLLFAPTIDYKLQFIIVGDRNVGKTCFLERYTDNRFKEELRSTVGIDFRIKTISVAGHQVRLQIWDTAGQERFNSITTAYYRNARGIVMVYDVTRPETYRNLDKWLDLVKEYGRDDVEIAIVGNKADLPDLQVNPHKARHFAEQSGFLFYETSAKESLNIETVFINLVYKILKQIPQPHERNPRIRRKTIPSTIIDDNPHDKEPCRSACC</sequence>
<dbReference type="PROSITE" id="PS51421">
    <property type="entry name" value="RAS"/>
    <property type="match status" value="1"/>
</dbReference>
<organism evidence="27">
    <name type="scientific">Phallusia mammillata</name>
    <dbReference type="NCBI Taxonomy" id="59560"/>
    <lineage>
        <taxon>Eukaryota</taxon>
        <taxon>Metazoa</taxon>
        <taxon>Chordata</taxon>
        <taxon>Tunicata</taxon>
        <taxon>Ascidiacea</taxon>
        <taxon>Phlebobranchia</taxon>
        <taxon>Ascidiidae</taxon>
        <taxon>Phallusia</taxon>
    </lineage>
</organism>
<keyword evidence="11" id="KW-0547">Nucleotide-binding</keyword>
<comment type="cofactor">
    <cofactor evidence="1">
        <name>Mg(2+)</name>
        <dbReference type="ChEBI" id="CHEBI:18420"/>
    </cofactor>
</comment>
<protein>
    <recommendedName>
        <fullName evidence="25">Ras-related protein Rab-12</fullName>
        <ecNumber evidence="7">3.6.5.2</ecNumber>
    </recommendedName>
</protein>
<dbReference type="Gene3D" id="3.40.50.300">
    <property type="entry name" value="P-loop containing nucleotide triphosphate hydrolases"/>
    <property type="match status" value="1"/>
</dbReference>
<keyword evidence="21" id="KW-0449">Lipoprotein</keyword>
<dbReference type="InterPro" id="IPR050305">
    <property type="entry name" value="Small_GTPase_Rab"/>
</dbReference>
<dbReference type="GO" id="GO:0015031">
    <property type="term" value="P:protein transport"/>
    <property type="evidence" value="ECO:0007669"/>
    <property type="project" value="UniProtKB-KW"/>
</dbReference>
<keyword evidence="14" id="KW-0460">Magnesium</keyword>
<dbReference type="InterPro" id="IPR005225">
    <property type="entry name" value="Small_GTP-bd"/>
</dbReference>
<keyword evidence="12" id="KW-0967">Endosome</keyword>
<proteinExistence type="evidence at transcript level"/>
<evidence type="ECO:0000256" key="15">
    <source>
        <dbReference type="ARBA" id="ARBA00022927"/>
    </source>
</evidence>
<evidence type="ECO:0000256" key="8">
    <source>
        <dbReference type="ARBA" id="ARBA00022448"/>
    </source>
</evidence>